<keyword evidence="3" id="KW-1185">Reference proteome</keyword>
<reference evidence="2" key="1">
    <citation type="submission" date="2024-04" db="UniProtKB">
        <authorList>
            <consortium name="EnsemblMetazoa"/>
        </authorList>
    </citation>
    <scope>IDENTIFICATION</scope>
    <source>
        <strain evidence="2">EBRO</strain>
    </source>
</reference>
<sequence length="108" mass="12189">MCAHFHRFPARRPSRAICLVAPSMIVVVSAFLRARQRLERLVRVRVSVPRVSVFDSPEPHMHQLASARNPYLFISTLEEVSPSLVEETVVLHEMEGGWALATPPSRGF</sequence>
<protein>
    <submittedName>
        <fullName evidence="2">Uncharacterized protein</fullName>
    </submittedName>
</protein>
<keyword evidence="1" id="KW-0812">Transmembrane</keyword>
<name>A0AAG5CZ48_ANOAO</name>
<organism evidence="2 3">
    <name type="scientific">Anopheles atroparvus</name>
    <name type="common">European mosquito</name>
    <dbReference type="NCBI Taxonomy" id="41427"/>
    <lineage>
        <taxon>Eukaryota</taxon>
        <taxon>Metazoa</taxon>
        <taxon>Ecdysozoa</taxon>
        <taxon>Arthropoda</taxon>
        <taxon>Hexapoda</taxon>
        <taxon>Insecta</taxon>
        <taxon>Pterygota</taxon>
        <taxon>Neoptera</taxon>
        <taxon>Endopterygota</taxon>
        <taxon>Diptera</taxon>
        <taxon>Nematocera</taxon>
        <taxon>Culicoidea</taxon>
        <taxon>Culicidae</taxon>
        <taxon>Anophelinae</taxon>
        <taxon>Anopheles</taxon>
    </lineage>
</organism>
<dbReference type="AlphaFoldDB" id="A0AAG5CZ48"/>
<evidence type="ECO:0000313" key="2">
    <source>
        <dbReference type="EnsemblMetazoa" id="ENSAATROPP004192"/>
    </source>
</evidence>
<dbReference type="Proteomes" id="UP000075880">
    <property type="component" value="Unassembled WGS sequence"/>
</dbReference>
<evidence type="ECO:0000256" key="1">
    <source>
        <dbReference type="SAM" id="Phobius"/>
    </source>
</evidence>
<proteinExistence type="predicted"/>
<evidence type="ECO:0000313" key="3">
    <source>
        <dbReference type="Proteomes" id="UP000075880"/>
    </source>
</evidence>
<keyword evidence="1" id="KW-0472">Membrane</keyword>
<accession>A0AAG5CZ48</accession>
<dbReference type="EnsemblMetazoa" id="ENSAATROPT004369">
    <property type="protein sequence ID" value="ENSAATROPP004192"/>
    <property type="gene ID" value="ENSAATROPG003459"/>
</dbReference>
<feature type="transmembrane region" description="Helical" evidence="1">
    <location>
        <begin position="14"/>
        <end position="34"/>
    </location>
</feature>
<keyword evidence="1" id="KW-1133">Transmembrane helix</keyword>